<dbReference type="GO" id="GO:0030976">
    <property type="term" value="F:thiamine pyrophosphate binding"/>
    <property type="evidence" value="ECO:0007669"/>
    <property type="project" value="InterPro"/>
</dbReference>
<proteinExistence type="inferred from homology"/>
<sequence>MEIHVKTGDAIAEILKREGVEILISYPVNHVIEAAARADIRTVIVRQERIGLHMADAMSRLSSGKNLGVFAMQHGPGSENAFGGVAQAYGDSVPILVLPMGYERAAAHVTPNFNSALNFRNVTKLAEPITSADEISNVMRRAFTQLRNGRPAPVLVEIPYDLFTEEITGELSYKPAFSARSGPDPDAVSEVAEVLVNADRLVIYAGQGVHYAEAWQA</sequence>
<dbReference type="Gene3D" id="3.40.50.1220">
    <property type="entry name" value="TPP-binding domain"/>
    <property type="match status" value="1"/>
</dbReference>
<dbReference type="InterPro" id="IPR029035">
    <property type="entry name" value="DHS-like_NAD/FAD-binding_dom"/>
</dbReference>
<dbReference type="CDD" id="cd07035">
    <property type="entry name" value="TPP_PYR_POX_like"/>
    <property type="match status" value="1"/>
</dbReference>
<dbReference type="Gene3D" id="3.40.50.970">
    <property type="match status" value="1"/>
</dbReference>
<dbReference type="EMBL" id="UINC01066392">
    <property type="protein sequence ID" value="SVB97056.1"/>
    <property type="molecule type" value="Genomic_DNA"/>
</dbReference>
<dbReference type="GO" id="GO:0003984">
    <property type="term" value="F:acetolactate synthase activity"/>
    <property type="evidence" value="ECO:0007669"/>
    <property type="project" value="TreeGrafter"/>
</dbReference>
<dbReference type="InterPro" id="IPR029061">
    <property type="entry name" value="THDP-binding"/>
</dbReference>
<evidence type="ECO:0000259" key="2">
    <source>
        <dbReference type="Pfam" id="PF02776"/>
    </source>
</evidence>
<dbReference type="InterPro" id="IPR012001">
    <property type="entry name" value="Thiamin_PyroP_enz_TPP-bd_dom"/>
</dbReference>
<dbReference type="InterPro" id="IPR045229">
    <property type="entry name" value="TPP_enz"/>
</dbReference>
<comment type="similarity">
    <text evidence="1">Belongs to the TPP enzyme family.</text>
</comment>
<dbReference type="SUPFAM" id="SSF52467">
    <property type="entry name" value="DHS-like NAD/FAD-binding domain"/>
    <property type="match status" value="1"/>
</dbReference>
<dbReference type="SUPFAM" id="SSF52518">
    <property type="entry name" value="Thiamin diphosphate-binding fold (THDP-binding)"/>
    <property type="match status" value="1"/>
</dbReference>
<evidence type="ECO:0000313" key="3">
    <source>
        <dbReference type="EMBL" id="SVB97056.1"/>
    </source>
</evidence>
<dbReference type="Pfam" id="PF02776">
    <property type="entry name" value="TPP_enzyme_N"/>
    <property type="match status" value="1"/>
</dbReference>
<dbReference type="PANTHER" id="PTHR18968">
    <property type="entry name" value="THIAMINE PYROPHOSPHATE ENZYMES"/>
    <property type="match status" value="1"/>
</dbReference>
<name>A0A382IBS1_9ZZZZ</name>
<feature type="non-terminal residue" evidence="3">
    <location>
        <position position="217"/>
    </location>
</feature>
<dbReference type="AlphaFoldDB" id="A0A382IBS1"/>
<evidence type="ECO:0000256" key="1">
    <source>
        <dbReference type="ARBA" id="ARBA00007812"/>
    </source>
</evidence>
<reference evidence="3" key="1">
    <citation type="submission" date="2018-05" db="EMBL/GenBank/DDBJ databases">
        <authorList>
            <person name="Lanie J.A."/>
            <person name="Ng W.-L."/>
            <person name="Kazmierczak K.M."/>
            <person name="Andrzejewski T.M."/>
            <person name="Davidsen T.M."/>
            <person name="Wayne K.J."/>
            <person name="Tettelin H."/>
            <person name="Glass J.I."/>
            <person name="Rusch D."/>
            <person name="Podicherti R."/>
            <person name="Tsui H.-C.T."/>
            <person name="Winkler M.E."/>
        </authorList>
    </citation>
    <scope>NUCLEOTIDE SEQUENCE</scope>
</reference>
<feature type="domain" description="Thiamine pyrophosphate enzyme N-terminal TPP-binding" evidence="2">
    <location>
        <begin position="6"/>
        <end position="108"/>
    </location>
</feature>
<accession>A0A382IBS1</accession>
<organism evidence="3">
    <name type="scientific">marine metagenome</name>
    <dbReference type="NCBI Taxonomy" id="408172"/>
    <lineage>
        <taxon>unclassified sequences</taxon>
        <taxon>metagenomes</taxon>
        <taxon>ecological metagenomes</taxon>
    </lineage>
</organism>
<dbReference type="PANTHER" id="PTHR18968:SF13">
    <property type="entry name" value="ACETOLACTATE SYNTHASE CATALYTIC SUBUNIT, MITOCHONDRIAL"/>
    <property type="match status" value="1"/>
</dbReference>
<gene>
    <name evidence="3" type="ORF">METZ01_LOCUS249910</name>
</gene>
<dbReference type="GO" id="GO:0005948">
    <property type="term" value="C:acetolactate synthase complex"/>
    <property type="evidence" value="ECO:0007669"/>
    <property type="project" value="TreeGrafter"/>
</dbReference>
<dbReference type="GO" id="GO:0050660">
    <property type="term" value="F:flavin adenine dinucleotide binding"/>
    <property type="evidence" value="ECO:0007669"/>
    <property type="project" value="TreeGrafter"/>
</dbReference>
<protein>
    <recommendedName>
        <fullName evidence="2">Thiamine pyrophosphate enzyme N-terminal TPP-binding domain-containing protein</fullName>
    </recommendedName>
</protein>
<dbReference type="GO" id="GO:0009097">
    <property type="term" value="P:isoleucine biosynthetic process"/>
    <property type="evidence" value="ECO:0007669"/>
    <property type="project" value="TreeGrafter"/>
</dbReference>
<dbReference type="GO" id="GO:0009099">
    <property type="term" value="P:L-valine biosynthetic process"/>
    <property type="evidence" value="ECO:0007669"/>
    <property type="project" value="TreeGrafter"/>
</dbReference>